<keyword evidence="3 7" id="KW-0812">Transmembrane</keyword>
<comment type="caution">
    <text evidence="8">The sequence shown here is derived from an EMBL/GenBank/DDBJ whole genome shotgun (WGS) entry which is preliminary data.</text>
</comment>
<dbReference type="GO" id="GO:0061024">
    <property type="term" value="P:membrane organization"/>
    <property type="evidence" value="ECO:0007669"/>
    <property type="project" value="TreeGrafter"/>
</dbReference>
<dbReference type="PANTHER" id="PTHR12703:SF3">
    <property type="entry name" value="ABR032WP"/>
    <property type="match status" value="1"/>
</dbReference>
<keyword evidence="9" id="KW-1185">Reference proteome</keyword>
<feature type="compositionally biased region" description="Basic residues" evidence="6">
    <location>
        <begin position="298"/>
        <end position="311"/>
    </location>
</feature>
<dbReference type="InterPro" id="IPR051645">
    <property type="entry name" value="PER33/POM33_regulator"/>
</dbReference>
<dbReference type="EMBL" id="JAEUBE010000183">
    <property type="protein sequence ID" value="KAH3667124.1"/>
    <property type="molecule type" value="Genomic_DNA"/>
</dbReference>
<dbReference type="OrthoDB" id="5581259at2759"/>
<feature type="region of interest" description="Disordered" evidence="6">
    <location>
        <begin position="290"/>
        <end position="311"/>
    </location>
</feature>
<feature type="transmembrane region" description="Helical" evidence="7">
    <location>
        <begin position="176"/>
        <end position="199"/>
    </location>
</feature>
<evidence type="ECO:0000313" key="9">
    <source>
        <dbReference type="Proteomes" id="UP000769157"/>
    </source>
</evidence>
<reference evidence="8" key="2">
    <citation type="submission" date="2021-01" db="EMBL/GenBank/DDBJ databases">
        <authorList>
            <person name="Schikora-Tamarit M.A."/>
        </authorList>
    </citation>
    <scope>NUCLEOTIDE SEQUENCE</scope>
    <source>
        <strain evidence="8">CBS6075</strain>
    </source>
</reference>
<feature type="transmembrane region" description="Helical" evidence="7">
    <location>
        <begin position="36"/>
        <end position="57"/>
    </location>
</feature>
<gene>
    <name evidence="8" type="ORF">OGAPHI_002773</name>
</gene>
<sequence>MKNGVVEKARQYAQLVPWKQIARKAVGVFPNDSLQYIWILSHFVTFLGAVMHFFRFITPESWIFVQIPWYNLSLTGSIVTYSLVVYRRHILDPDLLVSSPTDSIKAHQMDYQTVPLTEILKSENTHLLVYSCLWLTTPTNMLKILPFAAYSLLNLTNYCIIEAFPKHPLSLAITPLVSYIEYPLLLFAAHVDLAVIGLLCKEAKNLGSLYVLIFYIFVWGLRVESSDASRLAVANLLKFLDKVFNEDVLPGSVYNLWVLARNKFTLILSITDYDSIAVAGHVKDPVGYKKERTPVKEKTRRRKKKIHSASS</sequence>
<dbReference type="AlphaFoldDB" id="A0A9P8P9G4"/>
<dbReference type="Pfam" id="PF03661">
    <property type="entry name" value="TMEM33_Pom33"/>
    <property type="match status" value="1"/>
</dbReference>
<organism evidence="8 9">
    <name type="scientific">Ogataea philodendri</name>
    <dbReference type="NCBI Taxonomy" id="1378263"/>
    <lineage>
        <taxon>Eukaryota</taxon>
        <taxon>Fungi</taxon>
        <taxon>Dikarya</taxon>
        <taxon>Ascomycota</taxon>
        <taxon>Saccharomycotina</taxon>
        <taxon>Pichiomycetes</taxon>
        <taxon>Pichiales</taxon>
        <taxon>Pichiaceae</taxon>
        <taxon>Ogataea</taxon>
    </lineage>
</organism>
<feature type="transmembrane region" description="Helical" evidence="7">
    <location>
        <begin position="69"/>
        <end position="86"/>
    </location>
</feature>
<dbReference type="GO" id="GO:0071786">
    <property type="term" value="P:endoplasmic reticulum tubular network organization"/>
    <property type="evidence" value="ECO:0007669"/>
    <property type="project" value="TreeGrafter"/>
</dbReference>
<evidence type="ECO:0000256" key="4">
    <source>
        <dbReference type="ARBA" id="ARBA00022989"/>
    </source>
</evidence>
<evidence type="ECO:0000256" key="1">
    <source>
        <dbReference type="ARBA" id="ARBA00004141"/>
    </source>
</evidence>
<dbReference type="Proteomes" id="UP000769157">
    <property type="component" value="Unassembled WGS sequence"/>
</dbReference>
<evidence type="ECO:0000256" key="5">
    <source>
        <dbReference type="ARBA" id="ARBA00023136"/>
    </source>
</evidence>
<dbReference type="InterPro" id="IPR005344">
    <property type="entry name" value="TMEM33/Pom33"/>
</dbReference>
<name>A0A9P8P9G4_9ASCO</name>
<dbReference type="GO" id="GO:0005783">
    <property type="term" value="C:endoplasmic reticulum"/>
    <property type="evidence" value="ECO:0007669"/>
    <property type="project" value="TreeGrafter"/>
</dbReference>
<evidence type="ECO:0000256" key="3">
    <source>
        <dbReference type="ARBA" id="ARBA00022692"/>
    </source>
</evidence>
<evidence type="ECO:0000313" key="8">
    <source>
        <dbReference type="EMBL" id="KAH3667124.1"/>
    </source>
</evidence>
<proteinExistence type="inferred from homology"/>
<keyword evidence="5 7" id="KW-0472">Membrane</keyword>
<dbReference type="PANTHER" id="PTHR12703">
    <property type="entry name" value="TRANSMEMBRANE PROTEIN 33"/>
    <property type="match status" value="1"/>
</dbReference>
<evidence type="ECO:0000256" key="6">
    <source>
        <dbReference type="SAM" id="MobiDB-lite"/>
    </source>
</evidence>
<reference evidence="8" key="1">
    <citation type="journal article" date="2021" name="Open Biol.">
        <title>Shared evolutionary footprints suggest mitochondrial oxidative damage underlies multiple complex I losses in fungi.</title>
        <authorList>
            <person name="Schikora-Tamarit M.A."/>
            <person name="Marcet-Houben M."/>
            <person name="Nosek J."/>
            <person name="Gabaldon T."/>
        </authorList>
    </citation>
    <scope>NUCLEOTIDE SEQUENCE</scope>
    <source>
        <strain evidence="8">CBS6075</strain>
    </source>
</reference>
<comment type="similarity">
    <text evidence="2">Belongs to the PER33/POM33 family.</text>
</comment>
<dbReference type="RefSeq" id="XP_046061936.1">
    <property type="nucleotide sequence ID" value="XM_046203679.1"/>
</dbReference>
<keyword evidence="4 7" id="KW-1133">Transmembrane helix</keyword>
<evidence type="ECO:0000256" key="2">
    <source>
        <dbReference type="ARBA" id="ARBA00007322"/>
    </source>
</evidence>
<evidence type="ECO:0000256" key="7">
    <source>
        <dbReference type="SAM" id="Phobius"/>
    </source>
</evidence>
<comment type="subcellular location">
    <subcellularLocation>
        <location evidence="1">Membrane</location>
        <topology evidence="1">Multi-pass membrane protein</topology>
    </subcellularLocation>
</comment>
<protein>
    <submittedName>
        <fullName evidence="8">Uncharacterized protein</fullName>
    </submittedName>
</protein>
<feature type="transmembrane region" description="Helical" evidence="7">
    <location>
        <begin position="205"/>
        <end position="221"/>
    </location>
</feature>
<dbReference type="GeneID" id="70234740"/>
<accession>A0A9P8P9G4</accession>
<dbReference type="GO" id="GO:0016020">
    <property type="term" value="C:membrane"/>
    <property type="evidence" value="ECO:0007669"/>
    <property type="project" value="UniProtKB-SubCell"/>
</dbReference>